<dbReference type="Proteomes" id="UP000279248">
    <property type="component" value="Segment"/>
</dbReference>
<proteinExistence type="predicted"/>
<dbReference type="RefSeq" id="YP_009816603.1">
    <property type="nucleotide sequence ID" value="NC_048109.1"/>
</dbReference>
<keyword evidence="2" id="KW-1185">Reference proteome</keyword>
<reference evidence="1 2" key="1">
    <citation type="submission" date="2018-10" db="EMBL/GenBank/DDBJ databases">
        <title>Characterization of the phiCTX-like Pseudomonas aeruginosa phage Dobby isolated from a kidney stone.</title>
        <authorList>
            <person name="Johnson G."/>
            <person name="Putonti C."/>
        </authorList>
    </citation>
    <scope>NUCLEOTIDE SEQUENCE [LARGE SCALE GENOMIC DNA]</scope>
    <source>
        <strain evidence="1 2">Dobby</strain>
    </source>
</reference>
<dbReference type="GeneID" id="55007884"/>
<accession>A0A3G8F432</accession>
<evidence type="ECO:0000313" key="1">
    <source>
        <dbReference type="EMBL" id="AZF87842.1"/>
    </source>
</evidence>
<sequence>MDIDTFKVEDFFPYYLTQEQKTGLADAFRQFSPDSNIYTDLFATEILQGDCWENVPYFDYNSSQTRKVKGVILSNSCDIDQDNKRDLPVNVTFAPLVSFDKYKAALENSQNLSRESIDQKLNAIKEQRITSLIFFPAGASLLEDCIAVLDSVFSLPLKLFLQEKPEHKNFTLNQLGHFLFAFKLSIHYCRLHEGLHREV</sequence>
<dbReference type="EMBL" id="MK034952">
    <property type="protein sequence ID" value="AZF87842.1"/>
    <property type="molecule type" value="Genomic_DNA"/>
</dbReference>
<name>A0A3G8F432_9CAUD</name>
<evidence type="ECO:0000313" key="2">
    <source>
        <dbReference type="Proteomes" id="UP000279248"/>
    </source>
</evidence>
<dbReference type="KEGG" id="vg:55007884"/>
<organism evidence="1 2">
    <name type="scientific">Pseudomonas phage Dobby</name>
    <dbReference type="NCBI Taxonomy" id="2483611"/>
    <lineage>
        <taxon>Viruses</taxon>
        <taxon>Duplodnaviria</taxon>
        <taxon>Heunggongvirae</taxon>
        <taxon>Uroviricota</taxon>
        <taxon>Caudoviricetes</taxon>
        <taxon>Peduoviridae</taxon>
        <taxon>Citexvirus</taxon>
        <taxon>Citexvirus dobby</taxon>
    </lineage>
</organism>
<protein>
    <submittedName>
        <fullName evidence="1">Uncharacterized protein</fullName>
    </submittedName>
</protein>